<sequence>MTDRRNTVVLCGNKPQNRERLRTGTDELSGKFKELFSARENFLFCAFSLCGERVSCNCCSVTVEVLALDCRERNRWKRALIGRSNDCKLVSVTVAGYAARLHLEGPAQTLTGILDMMSGLLRPGLFVVRRSNKMGILNQETTIKPKTAVSVPFISLCT</sequence>
<reference evidence="1" key="1">
    <citation type="submission" date="2020-08" db="EMBL/GenBank/DDBJ databases">
        <title>Multicomponent nature underlies the extraordinary mechanical properties of spider dragline silk.</title>
        <authorList>
            <person name="Kono N."/>
            <person name="Nakamura H."/>
            <person name="Mori M."/>
            <person name="Yoshida Y."/>
            <person name="Ohtoshi R."/>
            <person name="Malay A.D."/>
            <person name="Moran D.A.P."/>
            <person name="Tomita M."/>
            <person name="Numata K."/>
            <person name="Arakawa K."/>
        </authorList>
    </citation>
    <scope>NUCLEOTIDE SEQUENCE</scope>
</reference>
<evidence type="ECO:0000313" key="2">
    <source>
        <dbReference type="Proteomes" id="UP000887013"/>
    </source>
</evidence>
<protein>
    <submittedName>
        <fullName evidence="1">Uncharacterized protein</fullName>
    </submittedName>
</protein>
<gene>
    <name evidence="1" type="ORF">NPIL_138331</name>
</gene>
<accession>A0A8X6QV76</accession>
<name>A0A8X6QV76_NEPPI</name>
<keyword evidence="2" id="KW-1185">Reference proteome</keyword>
<evidence type="ECO:0000313" key="1">
    <source>
        <dbReference type="EMBL" id="GFU32588.1"/>
    </source>
</evidence>
<comment type="caution">
    <text evidence="1">The sequence shown here is derived from an EMBL/GenBank/DDBJ whole genome shotgun (WGS) entry which is preliminary data.</text>
</comment>
<dbReference type="Proteomes" id="UP000887013">
    <property type="component" value="Unassembled WGS sequence"/>
</dbReference>
<dbReference type="EMBL" id="BMAW01083201">
    <property type="protein sequence ID" value="GFU32588.1"/>
    <property type="molecule type" value="Genomic_DNA"/>
</dbReference>
<dbReference type="AlphaFoldDB" id="A0A8X6QV76"/>
<proteinExistence type="predicted"/>
<organism evidence="1 2">
    <name type="scientific">Nephila pilipes</name>
    <name type="common">Giant wood spider</name>
    <name type="synonym">Nephila maculata</name>
    <dbReference type="NCBI Taxonomy" id="299642"/>
    <lineage>
        <taxon>Eukaryota</taxon>
        <taxon>Metazoa</taxon>
        <taxon>Ecdysozoa</taxon>
        <taxon>Arthropoda</taxon>
        <taxon>Chelicerata</taxon>
        <taxon>Arachnida</taxon>
        <taxon>Araneae</taxon>
        <taxon>Araneomorphae</taxon>
        <taxon>Entelegynae</taxon>
        <taxon>Araneoidea</taxon>
        <taxon>Nephilidae</taxon>
        <taxon>Nephila</taxon>
    </lineage>
</organism>